<dbReference type="Proteomes" id="UP001055879">
    <property type="component" value="Linkage Group LG01"/>
</dbReference>
<evidence type="ECO:0000313" key="2">
    <source>
        <dbReference type="Proteomes" id="UP001055879"/>
    </source>
</evidence>
<accession>A0ACB9FFX2</accession>
<evidence type="ECO:0000313" key="1">
    <source>
        <dbReference type="EMBL" id="KAI3769698.1"/>
    </source>
</evidence>
<protein>
    <submittedName>
        <fullName evidence="1">Uncharacterized protein</fullName>
    </submittedName>
</protein>
<dbReference type="EMBL" id="CM042047">
    <property type="protein sequence ID" value="KAI3769698.1"/>
    <property type="molecule type" value="Genomic_DNA"/>
</dbReference>
<reference evidence="2" key="1">
    <citation type="journal article" date="2022" name="Mol. Ecol. Resour.">
        <title>The genomes of chicory, endive, great burdock and yacon provide insights into Asteraceae palaeo-polyploidization history and plant inulin production.</title>
        <authorList>
            <person name="Fan W."/>
            <person name="Wang S."/>
            <person name="Wang H."/>
            <person name="Wang A."/>
            <person name="Jiang F."/>
            <person name="Liu H."/>
            <person name="Zhao H."/>
            <person name="Xu D."/>
            <person name="Zhang Y."/>
        </authorList>
    </citation>
    <scope>NUCLEOTIDE SEQUENCE [LARGE SCALE GENOMIC DNA]</scope>
    <source>
        <strain evidence="2">cv. Niubang</strain>
    </source>
</reference>
<proteinExistence type="predicted"/>
<keyword evidence="2" id="KW-1185">Reference proteome</keyword>
<comment type="caution">
    <text evidence="1">The sequence shown here is derived from an EMBL/GenBank/DDBJ whole genome shotgun (WGS) entry which is preliminary data.</text>
</comment>
<reference evidence="1 2" key="2">
    <citation type="journal article" date="2022" name="Mol. Ecol. Resour.">
        <title>The genomes of chicory, endive, great burdock and yacon provide insights into Asteraceae paleo-polyploidization history and plant inulin production.</title>
        <authorList>
            <person name="Fan W."/>
            <person name="Wang S."/>
            <person name="Wang H."/>
            <person name="Wang A."/>
            <person name="Jiang F."/>
            <person name="Liu H."/>
            <person name="Zhao H."/>
            <person name="Xu D."/>
            <person name="Zhang Y."/>
        </authorList>
    </citation>
    <scope>NUCLEOTIDE SEQUENCE [LARGE SCALE GENOMIC DNA]</scope>
    <source>
        <strain evidence="2">cv. Niubang</strain>
    </source>
</reference>
<sequence>MGHTPPPIPSPVIHTPPPSLFRILHLPHYPSRKNRCPQEHFFLPFTMMICPANRWPQGHFFLPFTFVFVLVNNHHERVSKTQKIAFSAASGFYLTTCPFPLFLPKYSL</sequence>
<organism evidence="1 2">
    <name type="scientific">Arctium lappa</name>
    <name type="common">Greater burdock</name>
    <name type="synonym">Lappa major</name>
    <dbReference type="NCBI Taxonomy" id="4217"/>
    <lineage>
        <taxon>Eukaryota</taxon>
        <taxon>Viridiplantae</taxon>
        <taxon>Streptophyta</taxon>
        <taxon>Embryophyta</taxon>
        <taxon>Tracheophyta</taxon>
        <taxon>Spermatophyta</taxon>
        <taxon>Magnoliopsida</taxon>
        <taxon>eudicotyledons</taxon>
        <taxon>Gunneridae</taxon>
        <taxon>Pentapetalae</taxon>
        <taxon>asterids</taxon>
        <taxon>campanulids</taxon>
        <taxon>Asterales</taxon>
        <taxon>Asteraceae</taxon>
        <taxon>Carduoideae</taxon>
        <taxon>Cardueae</taxon>
        <taxon>Arctiinae</taxon>
        <taxon>Arctium</taxon>
    </lineage>
</organism>
<gene>
    <name evidence="1" type="ORF">L6452_00809</name>
</gene>
<name>A0ACB9FFX2_ARCLA</name>